<gene>
    <name evidence="5" type="ORF">GCM10010912_19570</name>
</gene>
<dbReference type="PANTHER" id="PTHR43150:SF4">
    <property type="entry name" value="L-GLYCERALDEHYDE 3-PHOSPHATE REDUCTASE"/>
    <property type="match status" value="1"/>
</dbReference>
<dbReference type="InterPro" id="IPR005399">
    <property type="entry name" value="K_chnl_volt-dep_bsu_KCNAB-rel"/>
</dbReference>
<comment type="similarity">
    <text evidence="1">Belongs to the shaker potassium channel beta subunit family.</text>
</comment>
<dbReference type="Proteomes" id="UP000637643">
    <property type="component" value="Unassembled WGS sequence"/>
</dbReference>
<dbReference type="NCBIfam" id="NF007388">
    <property type="entry name" value="PRK09912.1"/>
    <property type="match status" value="1"/>
</dbReference>
<keyword evidence="2" id="KW-0521">NADP</keyword>
<protein>
    <submittedName>
        <fullName evidence="5">Glyceraldehyde 3-phosphate reductase</fullName>
    </submittedName>
</protein>
<accession>A0A917C6H4</accession>
<dbReference type="RefSeq" id="WP_189024279.1">
    <property type="nucleotide sequence ID" value="NZ_BMKR01000006.1"/>
</dbReference>
<dbReference type="SUPFAM" id="SSF51430">
    <property type="entry name" value="NAD(P)-linked oxidoreductase"/>
    <property type="match status" value="1"/>
</dbReference>
<dbReference type="CDD" id="cd19151">
    <property type="entry name" value="AKR_AKR14A2"/>
    <property type="match status" value="1"/>
</dbReference>
<dbReference type="EMBL" id="BMKR01000006">
    <property type="protein sequence ID" value="GGF74402.1"/>
    <property type="molecule type" value="Genomic_DNA"/>
</dbReference>
<organism evidence="5 6">
    <name type="scientific">Paenibacillus albidus</name>
    <dbReference type="NCBI Taxonomy" id="2041023"/>
    <lineage>
        <taxon>Bacteria</taxon>
        <taxon>Bacillati</taxon>
        <taxon>Bacillota</taxon>
        <taxon>Bacilli</taxon>
        <taxon>Bacillales</taxon>
        <taxon>Paenibacillaceae</taxon>
        <taxon>Paenibacillus</taxon>
    </lineage>
</organism>
<dbReference type="InterPro" id="IPR036812">
    <property type="entry name" value="NAD(P)_OxRdtase_dom_sf"/>
</dbReference>
<dbReference type="Pfam" id="PF00248">
    <property type="entry name" value="Aldo_ket_red"/>
    <property type="match status" value="1"/>
</dbReference>
<sequence>MVYVASDERYEVMRYNRCGKSGLKLPAISLGLWHNFGGIDSYENGREMITRAFDLGITHFDLANNYGPPAGSAEELFGRVLARDLAPYRDEMLISTKAGYYMWPGPYGDWGSRKYLLSSLDQSLKRLGLDYVDIFYSHRPDPETPLEETMQALDHIVRSGKALYIGLSNYTAEQTSQAVKILKELGTPLLIHQPRYSMLDRWIEGGLLAVLEENGIGSIAFTPLAQGMLTNKYLNGIPENSRAAKPSTALNESRITPDVLRKIRALNQLAASRGQSLAQFALSWTLREGKVTSALIGASRVSQIEENIAALANTDFSQEELDRIETILRTEEDN</sequence>
<dbReference type="AlphaFoldDB" id="A0A917C6H4"/>
<evidence type="ECO:0000313" key="5">
    <source>
        <dbReference type="EMBL" id="GGF74402.1"/>
    </source>
</evidence>
<dbReference type="GO" id="GO:0016491">
    <property type="term" value="F:oxidoreductase activity"/>
    <property type="evidence" value="ECO:0007669"/>
    <property type="project" value="UniProtKB-KW"/>
</dbReference>
<evidence type="ECO:0000313" key="6">
    <source>
        <dbReference type="Proteomes" id="UP000637643"/>
    </source>
</evidence>
<proteinExistence type="inferred from homology"/>
<dbReference type="InterPro" id="IPR023210">
    <property type="entry name" value="NADP_OxRdtase_dom"/>
</dbReference>
<evidence type="ECO:0000256" key="3">
    <source>
        <dbReference type="ARBA" id="ARBA00023002"/>
    </source>
</evidence>
<evidence type="ECO:0000256" key="2">
    <source>
        <dbReference type="ARBA" id="ARBA00022857"/>
    </source>
</evidence>
<dbReference type="PANTHER" id="PTHR43150">
    <property type="entry name" value="HYPERKINETIC, ISOFORM M"/>
    <property type="match status" value="1"/>
</dbReference>
<keyword evidence="6" id="KW-1185">Reference proteome</keyword>
<reference evidence="5" key="1">
    <citation type="journal article" date="2014" name="Int. J. Syst. Evol. Microbiol.">
        <title>Complete genome sequence of Corynebacterium casei LMG S-19264T (=DSM 44701T), isolated from a smear-ripened cheese.</title>
        <authorList>
            <consortium name="US DOE Joint Genome Institute (JGI-PGF)"/>
            <person name="Walter F."/>
            <person name="Albersmeier A."/>
            <person name="Kalinowski J."/>
            <person name="Ruckert C."/>
        </authorList>
    </citation>
    <scope>NUCLEOTIDE SEQUENCE</scope>
    <source>
        <strain evidence="5">CGMCC 1.16134</strain>
    </source>
</reference>
<keyword evidence="3" id="KW-0560">Oxidoreductase</keyword>
<reference evidence="5" key="2">
    <citation type="submission" date="2020-09" db="EMBL/GenBank/DDBJ databases">
        <authorList>
            <person name="Sun Q."/>
            <person name="Zhou Y."/>
        </authorList>
    </citation>
    <scope>NUCLEOTIDE SEQUENCE</scope>
    <source>
        <strain evidence="5">CGMCC 1.16134</strain>
    </source>
</reference>
<comment type="caution">
    <text evidence="5">The sequence shown here is derived from an EMBL/GenBank/DDBJ whole genome shotgun (WGS) entry which is preliminary data.</text>
</comment>
<dbReference type="GO" id="GO:0051596">
    <property type="term" value="P:methylglyoxal catabolic process"/>
    <property type="evidence" value="ECO:0007669"/>
    <property type="project" value="TreeGrafter"/>
</dbReference>
<dbReference type="Gene3D" id="3.20.20.100">
    <property type="entry name" value="NADP-dependent oxidoreductase domain"/>
    <property type="match status" value="1"/>
</dbReference>
<feature type="domain" description="NADP-dependent oxidoreductase" evidence="4">
    <location>
        <begin position="28"/>
        <end position="328"/>
    </location>
</feature>
<evidence type="ECO:0000259" key="4">
    <source>
        <dbReference type="Pfam" id="PF00248"/>
    </source>
</evidence>
<evidence type="ECO:0000256" key="1">
    <source>
        <dbReference type="ARBA" id="ARBA00006515"/>
    </source>
</evidence>
<name>A0A917C6H4_9BACL</name>